<comment type="subunit">
    <text evidence="9">Homodimer, forms a heterotetramer with a Cas1 homodimer.</text>
</comment>
<comment type="caution">
    <text evidence="10">The sequence shown here is derived from an EMBL/GenBank/DDBJ whole genome shotgun (WGS) entry which is preliminary data.</text>
</comment>
<dbReference type="RefSeq" id="WP_226393174.1">
    <property type="nucleotide sequence ID" value="NZ_JADCKB010000019.1"/>
</dbReference>
<evidence type="ECO:0000256" key="2">
    <source>
        <dbReference type="ARBA" id="ARBA00009959"/>
    </source>
</evidence>
<dbReference type="SUPFAM" id="SSF143430">
    <property type="entry name" value="TTP0101/SSO1404-like"/>
    <property type="match status" value="1"/>
</dbReference>
<evidence type="ECO:0000256" key="6">
    <source>
        <dbReference type="ARBA" id="ARBA00022801"/>
    </source>
</evidence>
<keyword evidence="4 9" id="KW-0479">Metal-binding</keyword>
<keyword evidence="6 9" id="KW-0378">Hydrolase</keyword>
<evidence type="ECO:0000256" key="7">
    <source>
        <dbReference type="ARBA" id="ARBA00022842"/>
    </source>
</evidence>
<dbReference type="GO" id="GO:0004521">
    <property type="term" value="F:RNA endonuclease activity"/>
    <property type="evidence" value="ECO:0007669"/>
    <property type="project" value="InterPro"/>
</dbReference>
<reference evidence="10" key="1">
    <citation type="submission" date="2020-10" db="EMBL/GenBank/DDBJ databases">
        <title>ChiBAC.</title>
        <authorList>
            <person name="Zenner C."/>
            <person name="Hitch T.C.A."/>
            <person name="Clavel T."/>
        </authorList>
    </citation>
    <scope>NUCLEOTIDE SEQUENCE</scope>
    <source>
        <strain evidence="10">DSM 107454</strain>
    </source>
</reference>
<protein>
    <recommendedName>
        <fullName evidence="9">CRISPR-associated endoribonuclease Cas2</fullName>
        <ecNumber evidence="9">3.1.-.-</ecNumber>
    </recommendedName>
</protein>
<name>A0A9D5M1K8_9FIRM</name>
<dbReference type="GO" id="GO:0046872">
    <property type="term" value="F:metal ion binding"/>
    <property type="evidence" value="ECO:0007669"/>
    <property type="project" value="UniProtKB-UniRule"/>
</dbReference>
<evidence type="ECO:0000256" key="9">
    <source>
        <dbReference type="HAMAP-Rule" id="MF_01471"/>
    </source>
</evidence>
<dbReference type="AlphaFoldDB" id="A0A9D5M1K8"/>
<comment type="similarity">
    <text evidence="2 9">Belongs to the CRISPR-associated endoribonuclease Cas2 protein family.</text>
</comment>
<dbReference type="EMBL" id="JADCKB010000019">
    <property type="protein sequence ID" value="MBE5040620.1"/>
    <property type="molecule type" value="Genomic_DNA"/>
</dbReference>
<dbReference type="InterPro" id="IPR021127">
    <property type="entry name" value="CRISPR_associated_Cas2"/>
</dbReference>
<dbReference type="EC" id="3.1.-.-" evidence="9"/>
<accession>A0A9D5M1K8</accession>
<evidence type="ECO:0000256" key="5">
    <source>
        <dbReference type="ARBA" id="ARBA00022759"/>
    </source>
</evidence>
<keyword evidence="5 9" id="KW-0255">Endonuclease</keyword>
<keyword evidence="11" id="KW-1185">Reference proteome</keyword>
<organism evidence="10 11">
    <name type="scientific">Ructibacterium gallinarum</name>
    <dbReference type="NCBI Taxonomy" id="2779355"/>
    <lineage>
        <taxon>Bacteria</taxon>
        <taxon>Bacillati</taxon>
        <taxon>Bacillota</taxon>
        <taxon>Clostridia</taxon>
        <taxon>Eubacteriales</taxon>
        <taxon>Oscillospiraceae</taxon>
        <taxon>Ructibacterium</taxon>
    </lineage>
</organism>
<dbReference type="GO" id="GO:0043571">
    <property type="term" value="P:maintenance of CRISPR repeat elements"/>
    <property type="evidence" value="ECO:0007669"/>
    <property type="project" value="UniProtKB-UniRule"/>
</dbReference>
<keyword evidence="7 9" id="KW-0460">Magnesium</keyword>
<dbReference type="HAMAP" id="MF_01471">
    <property type="entry name" value="Cas2"/>
    <property type="match status" value="1"/>
</dbReference>
<dbReference type="GO" id="GO:0051607">
    <property type="term" value="P:defense response to virus"/>
    <property type="evidence" value="ECO:0007669"/>
    <property type="project" value="UniProtKB-UniRule"/>
</dbReference>
<comment type="function">
    <text evidence="9">CRISPR (clustered regularly interspaced short palindromic repeat), is an adaptive immune system that provides protection against mobile genetic elements (viruses, transposable elements and conjugative plasmids). CRISPR clusters contain sequences complementary to antecedent mobile elements and target invading nucleic acids. CRISPR clusters are transcribed and processed into CRISPR RNA (crRNA). Functions as a ssRNA-specific endoribonuclease. Involved in the integration of spacer DNA into the CRISPR cassette.</text>
</comment>
<dbReference type="GO" id="GO:0016787">
    <property type="term" value="F:hydrolase activity"/>
    <property type="evidence" value="ECO:0007669"/>
    <property type="project" value="UniProtKB-KW"/>
</dbReference>
<comment type="cofactor">
    <cofactor evidence="1 9">
        <name>Mg(2+)</name>
        <dbReference type="ChEBI" id="CHEBI:18420"/>
    </cofactor>
</comment>
<feature type="binding site" evidence="9">
    <location>
        <position position="8"/>
    </location>
    <ligand>
        <name>Mg(2+)</name>
        <dbReference type="ChEBI" id="CHEBI:18420"/>
        <note>catalytic</note>
    </ligand>
</feature>
<keyword evidence="3 9" id="KW-0540">Nuclease</keyword>
<sequence>MRIIVFFDLPTVTAEERRSYTKFRKFLIKSGFVMLQESVYSKIVLNQTAAQAVYGSLRRNKPPAGMVQILAVTEKQFEKSEILVGEYQSEILNNDERLVFL</sequence>
<dbReference type="InterPro" id="IPR019199">
    <property type="entry name" value="Virulence_VapD/CRISPR_Cas2"/>
</dbReference>
<evidence type="ECO:0000256" key="8">
    <source>
        <dbReference type="ARBA" id="ARBA00023118"/>
    </source>
</evidence>
<proteinExistence type="inferred from homology"/>
<evidence type="ECO:0000256" key="1">
    <source>
        <dbReference type="ARBA" id="ARBA00001946"/>
    </source>
</evidence>
<dbReference type="Proteomes" id="UP000806542">
    <property type="component" value="Unassembled WGS sequence"/>
</dbReference>
<dbReference type="NCBIfam" id="TIGR01573">
    <property type="entry name" value="cas2"/>
    <property type="match status" value="1"/>
</dbReference>
<evidence type="ECO:0000313" key="10">
    <source>
        <dbReference type="EMBL" id="MBE5040620.1"/>
    </source>
</evidence>
<gene>
    <name evidence="9 10" type="primary">cas2</name>
    <name evidence="10" type="ORF">INF28_09115</name>
</gene>
<evidence type="ECO:0000256" key="3">
    <source>
        <dbReference type="ARBA" id="ARBA00022722"/>
    </source>
</evidence>
<evidence type="ECO:0000313" key="11">
    <source>
        <dbReference type="Proteomes" id="UP000806542"/>
    </source>
</evidence>
<keyword evidence="8 9" id="KW-0051">Antiviral defense</keyword>
<evidence type="ECO:0000256" key="4">
    <source>
        <dbReference type="ARBA" id="ARBA00022723"/>
    </source>
</evidence>
<dbReference type="Pfam" id="PF09827">
    <property type="entry name" value="CRISPR_Cas2"/>
    <property type="match status" value="1"/>
</dbReference>